<feature type="compositionally biased region" description="Polar residues" evidence="9">
    <location>
        <begin position="467"/>
        <end position="476"/>
    </location>
</feature>
<keyword evidence="8 10" id="KW-0472">Membrane</keyword>
<dbReference type="Gene3D" id="3.40.50.1820">
    <property type="entry name" value="alpha/beta hydrolase"/>
    <property type="match status" value="1"/>
</dbReference>
<comment type="subcellular location">
    <subcellularLocation>
        <location evidence="3">Endoplasmic reticulum</location>
    </subcellularLocation>
    <subcellularLocation>
        <location evidence="1">Membrane</location>
        <topology evidence="1">Multi-pass membrane protein</topology>
    </subcellularLocation>
    <subcellularLocation>
        <location evidence="2">Mitochondrion</location>
    </subcellularLocation>
</comment>
<dbReference type="Gene3D" id="1.20.58.340">
    <property type="entry name" value="Magnesium transport protein CorA, transmembrane region"/>
    <property type="match status" value="1"/>
</dbReference>
<dbReference type="GO" id="GO:0016020">
    <property type="term" value="C:membrane"/>
    <property type="evidence" value="ECO:0007669"/>
    <property type="project" value="UniProtKB-SubCell"/>
</dbReference>
<gene>
    <name evidence="11" type="ORF">M419DRAFT_109506</name>
</gene>
<feature type="compositionally biased region" description="Acidic residues" evidence="9">
    <location>
        <begin position="1079"/>
        <end position="1089"/>
    </location>
</feature>
<dbReference type="HOGENOM" id="CLU_002786_0_0_1"/>
<dbReference type="Pfam" id="PF01544">
    <property type="entry name" value="CorA"/>
    <property type="match status" value="1"/>
</dbReference>
<proteinExistence type="predicted"/>
<feature type="region of interest" description="Disordered" evidence="9">
    <location>
        <begin position="100"/>
        <end position="153"/>
    </location>
</feature>
<feature type="region of interest" description="Disordered" evidence="9">
    <location>
        <begin position="956"/>
        <end position="1016"/>
    </location>
</feature>
<keyword evidence="6 10" id="KW-1133">Transmembrane helix</keyword>
<feature type="region of interest" description="Disordered" evidence="9">
    <location>
        <begin position="1706"/>
        <end position="1731"/>
    </location>
</feature>
<feature type="compositionally biased region" description="Basic and acidic residues" evidence="9">
    <location>
        <begin position="520"/>
        <end position="530"/>
    </location>
</feature>
<keyword evidence="4 10" id="KW-0812">Transmembrane</keyword>
<evidence type="ECO:0000313" key="12">
    <source>
        <dbReference type="Proteomes" id="UP000024376"/>
    </source>
</evidence>
<evidence type="ECO:0000256" key="8">
    <source>
        <dbReference type="ARBA" id="ARBA00023136"/>
    </source>
</evidence>
<dbReference type="PANTHER" id="PTHR48182">
    <property type="entry name" value="PROTEIN SERAC1"/>
    <property type="match status" value="1"/>
</dbReference>
<feature type="compositionally biased region" description="Polar residues" evidence="9">
    <location>
        <begin position="337"/>
        <end position="354"/>
    </location>
</feature>
<dbReference type="GO" id="GO:0046873">
    <property type="term" value="F:metal ion transmembrane transporter activity"/>
    <property type="evidence" value="ECO:0007669"/>
    <property type="project" value="InterPro"/>
</dbReference>
<evidence type="ECO:0000256" key="9">
    <source>
        <dbReference type="SAM" id="MobiDB-lite"/>
    </source>
</evidence>
<dbReference type="GO" id="GO:0005783">
    <property type="term" value="C:endoplasmic reticulum"/>
    <property type="evidence" value="ECO:0007669"/>
    <property type="project" value="UniProtKB-SubCell"/>
</dbReference>
<evidence type="ECO:0000256" key="4">
    <source>
        <dbReference type="ARBA" id="ARBA00022692"/>
    </source>
</evidence>
<evidence type="ECO:0000256" key="7">
    <source>
        <dbReference type="ARBA" id="ARBA00023128"/>
    </source>
</evidence>
<sequence>MLARLPCRANAPASLPDDEGIEQNTLNAPFPPGKERCEDVAEGEKRPFICPVRDCRTLSWVLKHLASHFHGKHNRGLFNDNGDGTISKLGSYENEGLSSPGIIVSRNPLPPGAPPPAAPNWSTRGKTSSKKSPSTPRASSPPPTASPGQSLRPPMTDVLRYLHSLLSPAQQVPARADIAALSKYRQNRDVPGLWWEYHRGKTLDPLSYACILAYLVGRAEERTPCRRWKGISRLAEPCVALPPDLPAEAKAAFSKTETCIACQYQLCFYRFKNECEWSNGDNGSLDSAVEEAVSQQNHEPVVPNGHSDKMDLDDGNAGGSKAANLDDYASRTAGQSSAFQSSTTHALDASTASRKVSPAEVEGFEKMEGWEMAPGATKDETNLNAIFSNAYVTNKDPIAVSPRLGLNVLCLKPGQSHHWPVEASKVRSCYVCTGKISVRFGDGEAATAMAPGGSIPLRRPRLGHHGTSPNRSQSLTVPRPVTPHRSRSARTFPGSILSDTDETELKPDDGSDEQQQVGEKPQDDGDGVEHLRFTLDPAGRLTHDQTGVDIVTVPCPGADALRSWNRDGLMGRYFGNLSMRDVEVREATDRRSPSWVREGIRREANRARILLYEHPPVREGTTLNSLAMALLEELRALRAAEKRRDRPLLFLAHSIGGLVVKMALVKAHADSRYGDILHECYGVAFFGTPHQGSSYFAMQALAGSIQHLLQLSVPLPASLTDQLRMGNPLLLHVDEDFKLVSDDLRVWTLFETIDSRLSANSGDLYYTAPLTSPKSAILGMRQERIFPLQSDHANVASFGRHNSRSLNDFLKQLVKVIDKADSSAKEDSNGCKWTLHLEQKVAVEVHGFFEEAGMQDGAVRAWSTRLPLKEFLDKGPEACLSERLNEVDMPPEEGRFLAVRGRTGLVDMEGPPTDVSFPPDPLTIKNALGINQGEQVLQQQPGLPRGMFDEPPVVAPVPPSPLILPVDSPRTRPRRSTESAPTAPVIRPEVVPLASSPPSRPISLPPRQSTPFHKPSPLLRASLEQELAIDRLSPPVRVRLGRNSFSRSMSLDSQTGAPAPPRTSISQRSRSTFHQAPHDEDDDDDEEGLDASPKLPESVLEVRKLAKERRHRASGSATVDESAVVDEGDLVDDVVHGVLVRPQAKARNPHPLLGEDDQMSICLFLPYLHFDSYKRLIRRRELISKRLAHGRARPIPESVAKSDSLELQVIWEFLGHDPPINCRRTLDQFGYPSLRDTRSRDDDQMLYKLTKERYRDPSEYQGLFNQSTSDVGSGGSSNKSGSGSGSGKNGEEETEKDVLNGNVLMVDQLWLWTISTHTLLSFFPKRESDPLEGPLYQQADLRDSIFNDVNVDLTRICDNSLDLAALAAFHAVSVLLDRSSHPDLEVFRIFEEAISVLTEKLTTSLKEFRSEGFRDKAFDYEPVENKARSIRQRHQEEGRRAERENRDNTSALLELRDIEDELATLLTLFERQTRVISSMHGIYNRSEMQAHTVHGRKFLHEALKRLAEYSHTTEEMVKRVRNTRDEYDKLLQMMQRQAQVDEVRLSRLHADLASAQSRSVLIFTTFTVIFLPLQFFTGIFGMNTREWGGGDNLPLRTIGVIGIPASVVLIIVTLIVAWSTTARRFFKWIGRNYGWAMLWLYQTLGKPVAKKAMEVVARIWPVRMRRGRRRQGVGRSEERDARQRLSTEMSDFWERHRLERERGYRIPEVNRVPGGSRPRGERTRSKKTLGR</sequence>
<dbReference type="InterPro" id="IPR052374">
    <property type="entry name" value="SERAC1"/>
</dbReference>
<organism evidence="11 12">
    <name type="scientific">Hypocrea jecorina (strain ATCC 56765 / BCRC 32924 / NRRL 11460 / Rut C-30)</name>
    <name type="common">Trichoderma reesei</name>
    <dbReference type="NCBI Taxonomy" id="1344414"/>
    <lineage>
        <taxon>Eukaryota</taxon>
        <taxon>Fungi</taxon>
        <taxon>Dikarya</taxon>
        <taxon>Ascomycota</taxon>
        <taxon>Pezizomycotina</taxon>
        <taxon>Sordariomycetes</taxon>
        <taxon>Hypocreomycetidae</taxon>
        <taxon>Hypocreales</taxon>
        <taxon>Hypocreaceae</taxon>
        <taxon>Trichoderma</taxon>
    </lineage>
</organism>
<keyword evidence="5" id="KW-0256">Endoplasmic reticulum</keyword>
<feature type="compositionally biased region" description="Pro residues" evidence="9">
    <location>
        <begin position="108"/>
        <end position="118"/>
    </location>
</feature>
<feature type="region of interest" description="Disordered" evidence="9">
    <location>
        <begin position="1047"/>
        <end position="1099"/>
    </location>
</feature>
<feature type="region of interest" description="Disordered" evidence="9">
    <location>
        <begin position="451"/>
        <end position="530"/>
    </location>
</feature>
<dbReference type="InterPro" id="IPR002523">
    <property type="entry name" value="MgTranspt_CorA/ZnTranspt_ZntB"/>
</dbReference>
<feature type="compositionally biased region" description="Polar residues" evidence="9">
    <location>
        <begin position="1063"/>
        <end position="1074"/>
    </location>
</feature>
<dbReference type="Proteomes" id="UP000024376">
    <property type="component" value="Unassembled WGS sequence"/>
</dbReference>
<feature type="transmembrane region" description="Helical" evidence="10">
    <location>
        <begin position="1560"/>
        <end position="1581"/>
    </location>
</feature>
<feature type="region of interest" description="Disordered" evidence="9">
    <location>
        <begin position="1"/>
        <end position="37"/>
    </location>
</feature>
<feature type="region of interest" description="Disordered" evidence="9">
    <location>
        <begin position="289"/>
        <end position="324"/>
    </location>
</feature>
<dbReference type="GO" id="GO:0005739">
    <property type="term" value="C:mitochondrion"/>
    <property type="evidence" value="ECO:0007669"/>
    <property type="project" value="UniProtKB-SubCell"/>
</dbReference>
<accession>A0A024SFJ0</accession>
<evidence type="ECO:0000256" key="3">
    <source>
        <dbReference type="ARBA" id="ARBA00004240"/>
    </source>
</evidence>
<feature type="region of interest" description="Disordered" evidence="9">
    <location>
        <begin position="337"/>
        <end position="358"/>
    </location>
</feature>
<dbReference type="InterPro" id="IPR029058">
    <property type="entry name" value="AB_hydrolase_fold"/>
</dbReference>
<dbReference type="SUPFAM" id="SSF144083">
    <property type="entry name" value="Magnesium transport protein CorA, transmembrane region"/>
    <property type="match status" value="1"/>
</dbReference>
<feature type="compositionally biased region" description="Low complexity" evidence="9">
    <location>
        <begin position="122"/>
        <end position="138"/>
    </location>
</feature>
<reference evidence="12" key="1">
    <citation type="journal article" date="2013" name="Ind. Biotechnol.">
        <title>Comparative genomics analysis of Trichoderma reesei strains.</title>
        <authorList>
            <person name="Koike H."/>
            <person name="Aerts A."/>
            <person name="LaButti K."/>
            <person name="Grigoriev I.V."/>
            <person name="Baker S.E."/>
        </authorList>
    </citation>
    <scope>NUCLEOTIDE SEQUENCE [LARGE SCALE GENOMIC DNA]</scope>
    <source>
        <strain evidence="12">ATCC 56765 / BCRC 32924 / NRRL 11460 / Rut C-30</strain>
    </source>
</reference>
<feature type="compositionally biased region" description="Polar residues" evidence="9">
    <location>
        <begin position="1047"/>
        <end position="1056"/>
    </location>
</feature>
<dbReference type="KEGG" id="trr:M419DRAFT_109506"/>
<feature type="region of interest" description="Disordered" evidence="9">
    <location>
        <begin position="1260"/>
        <end position="1295"/>
    </location>
</feature>
<dbReference type="PANTHER" id="PTHR48182:SF2">
    <property type="entry name" value="PROTEIN SERAC1"/>
    <property type="match status" value="1"/>
</dbReference>
<dbReference type="EMBL" id="KI911144">
    <property type="protein sequence ID" value="ETS02932.1"/>
    <property type="molecule type" value="Genomic_DNA"/>
</dbReference>
<feature type="region of interest" description="Disordered" evidence="9">
    <location>
        <begin position="1426"/>
        <end position="1447"/>
    </location>
</feature>
<dbReference type="SUPFAM" id="SSF53474">
    <property type="entry name" value="alpha/beta-Hydrolases"/>
    <property type="match status" value="1"/>
</dbReference>
<name>A0A024SFJ0_HYPJR</name>
<dbReference type="InterPro" id="IPR045863">
    <property type="entry name" value="CorA_TM1_TM2"/>
</dbReference>
<evidence type="ECO:0000256" key="6">
    <source>
        <dbReference type="ARBA" id="ARBA00022989"/>
    </source>
</evidence>
<protein>
    <submittedName>
        <fullName evidence="11">Uncharacterized protein</fullName>
    </submittedName>
</protein>
<evidence type="ECO:0000256" key="2">
    <source>
        <dbReference type="ARBA" id="ARBA00004173"/>
    </source>
</evidence>
<dbReference type="OrthoDB" id="361039at2759"/>
<keyword evidence="7" id="KW-0496">Mitochondrion</keyword>
<evidence type="ECO:0000256" key="5">
    <source>
        <dbReference type="ARBA" id="ARBA00022824"/>
    </source>
</evidence>
<evidence type="ECO:0000256" key="1">
    <source>
        <dbReference type="ARBA" id="ARBA00004141"/>
    </source>
</evidence>
<evidence type="ECO:0000256" key="10">
    <source>
        <dbReference type="SAM" id="Phobius"/>
    </source>
</evidence>
<feature type="transmembrane region" description="Helical" evidence="10">
    <location>
        <begin position="1593"/>
        <end position="1618"/>
    </location>
</feature>
<evidence type="ECO:0000313" key="11">
    <source>
        <dbReference type="EMBL" id="ETS02932.1"/>
    </source>
</evidence>